<comment type="pathway">
    <text evidence="2 11">Cofactor biosynthesis; NAD(+) biosynthesis; deamido-NAD(+) from nicotinate D-ribonucleotide: step 1/1.</text>
</comment>
<dbReference type="Proteomes" id="UP001595886">
    <property type="component" value="Unassembled WGS sequence"/>
</dbReference>
<dbReference type="Pfam" id="PF01467">
    <property type="entry name" value="CTP_transf_like"/>
    <property type="match status" value="1"/>
</dbReference>
<gene>
    <name evidence="11 13" type="primary">nadD</name>
    <name evidence="13" type="ORF">ACFO6Q_09900</name>
</gene>
<keyword evidence="7 11" id="KW-0547">Nucleotide-binding</keyword>
<dbReference type="InterPro" id="IPR014729">
    <property type="entry name" value="Rossmann-like_a/b/a_fold"/>
</dbReference>
<evidence type="ECO:0000313" key="13">
    <source>
        <dbReference type="EMBL" id="MFC4820639.1"/>
    </source>
</evidence>
<evidence type="ECO:0000256" key="7">
    <source>
        <dbReference type="ARBA" id="ARBA00022741"/>
    </source>
</evidence>
<evidence type="ECO:0000313" key="14">
    <source>
        <dbReference type="Proteomes" id="UP001595886"/>
    </source>
</evidence>
<proteinExistence type="inferred from homology"/>
<name>A0ABV9QYR2_9GAMM</name>
<keyword evidence="5 11" id="KW-0808">Transferase</keyword>
<evidence type="ECO:0000256" key="10">
    <source>
        <dbReference type="ARBA" id="ARBA00048721"/>
    </source>
</evidence>
<dbReference type="NCBIfam" id="TIGR00125">
    <property type="entry name" value="cyt_tran_rel"/>
    <property type="match status" value="1"/>
</dbReference>
<evidence type="ECO:0000256" key="9">
    <source>
        <dbReference type="ARBA" id="ARBA00023027"/>
    </source>
</evidence>
<evidence type="ECO:0000256" key="1">
    <source>
        <dbReference type="ARBA" id="ARBA00002324"/>
    </source>
</evidence>
<evidence type="ECO:0000256" key="6">
    <source>
        <dbReference type="ARBA" id="ARBA00022695"/>
    </source>
</evidence>
<comment type="function">
    <text evidence="1 11">Catalyzes the reversible adenylation of nicotinate mononucleotide (NaMN) to nicotinic acid adenine dinucleotide (NaAD).</text>
</comment>
<feature type="domain" description="Cytidyltransferase-like" evidence="12">
    <location>
        <begin position="9"/>
        <end position="186"/>
    </location>
</feature>
<evidence type="ECO:0000256" key="5">
    <source>
        <dbReference type="ARBA" id="ARBA00022679"/>
    </source>
</evidence>
<dbReference type="InterPro" id="IPR004821">
    <property type="entry name" value="Cyt_trans-like"/>
</dbReference>
<dbReference type="PANTHER" id="PTHR39321:SF3">
    <property type="entry name" value="PHOSPHOPANTETHEINE ADENYLYLTRANSFERASE"/>
    <property type="match status" value="1"/>
</dbReference>
<comment type="catalytic activity">
    <reaction evidence="10 11">
        <text>nicotinate beta-D-ribonucleotide + ATP + H(+) = deamido-NAD(+) + diphosphate</text>
        <dbReference type="Rhea" id="RHEA:22860"/>
        <dbReference type="ChEBI" id="CHEBI:15378"/>
        <dbReference type="ChEBI" id="CHEBI:30616"/>
        <dbReference type="ChEBI" id="CHEBI:33019"/>
        <dbReference type="ChEBI" id="CHEBI:57502"/>
        <dbReference type="ChEBI" id="CHEBI:58437"/>
        <dbReference type="EC" id="2.7.7.18"/>
    </reaction>
</comment>
<dbReference type="RefSeq" id="WP_380020517.1">
    <property type="nucleotide sequence ID" value="NZ_JBHSHD010000007.1"/>
</dbReference>
<keyword evidence="9 11" id="KW-0520">NAD</keyword>
<accession>A0ABV9QYR2</accession>
<dbReference type="SUPFAM" id="SSF52374">
    <property type="entry name" value="Nucleotidylyl transferase"/>
    <property type="match status" value="1"/>
</dbReference>
<comment type="caution">
    <text evidence="13">The sequence shown here is derived from an EMBL/GenBank/DDBJ whole genome shotgun (WGS) entry which is preliminary data.</text>
</comment>
<dbReference type="InterPro" id="IPR005248">
    <property type="entry name" value="NadD/NMNAT"/>
</dbReference>
<comment type="similarity">
    <text evidence="3 11">Belongs to the NadD family.</text>
</comment>
<evidence type="ECO:0000256" key="3">
    <source>
        <dbReference type="ARBA" id="ARBA00009014"/>
    </source>
</evidence>
<sequence length="216" mass="23741">MNAARPLALFGGTFDPIHNAHLRVAWEAAEFLDAEVRLVPANVPPHRDQPVAGATQRAGLVRAALAGQDRLTLDMRELRREGPSYTVDTLLELRAELGEERSLVLLVGADAFAGLPQWHRWKELFELAHIGVLTRPGHNGTLPTELRTKIASRRCTETRFVREAPAGRVIAIPVTPLDISATQVRALLADGREPRYLMPDALFADPALLAPYRGEG</sequence>
<evidence type="ECO:0000256" key="2">
    <source>
        <dbReference type="ARBA" id="ARBA00005019"/>
    </source>
</evidence>
<keyword evidence="4 11" id="KW-0662">Pyridine nucleotide biosynthesis</keyword>
<evidence type="ECO:0000256" key="11">
    <source>
        <dbReference type="HAMAP-Rule" id="MF_00244"/>
    </source>
</evidence>
<dbReference type="GO" id="GO:0004515">
    <property type="term" value="F:nicotinate-nucleotide adenylyltransferase activity"/>
    <property type="evidence" value="ECO:0007669"/>
    <property type="project" value="UniProtKB-EC"/>
</dbReference>
<reference evidence="14" key="1">
    <citation type="journal article" date="2019" name="Int. J. Syst. Evol. Microbiol.">
        <title>The Global Catalogue of Microorganisms (GCM) 10K type strain sequencing project: providing services to taxonomists for standard genome sequencing and annotation.</title>
        <authorList>
            <consortium name="The Broad Institute Genomics Platform"/>
            <consortium name="The Broad Institute Genome Sequencing Center for Infectious Disease"/>
            <person name="Wu L."/>
            <person name="Ma J."/>
        </authorList>
    </citation>
    <scope>NUCLEOTIDE SEQUENCE [LARGE SCALE GENOMIC DNA]</scope>
    <source>
        <strain evidence="14">CCUG 30340</strain>
    </source>
</reference>
<dbReference type="EMBL" id="JBHSHD010000007">
    <property type="protein sequence ID" value="MFC4820639.1"/>
    <property type="molecule type" value="Genomic_DNA"/>
</dbReference>
<dbReference type="HAMAP" id="MF_00244">
    <property type="entry name" value="NaMN_adenylyltr"/>
    <property type="match status" value="1"/>
</dbReference>
<evidence type="ECO:0000256" key="4">
    <source>
        <dbReference type="ARBA" id="ARBA00022642"/>
    </source>
</evidence>
<dbReference type="NCBIfam" id="TIGR00482">
    <property type="entry name" value="nicotinate (nicotinamide) nucleotide adenylyltransferase"/>
    <property type="match status" value="1"/>
</dbReference>
<dbReference type="Gene3D" id="3.40.50.620">
    <property type="entry name" value="HUPs"/>
    <property type="match status" value="1"/>
</dbReference>
<keyword evidence="8 11" id="KW-0067">ATP-binding</keyword>
<dbReference type="PANTHER" id="PTHR39321">
    <property type="entry name" value="NICOTINATE-NUCLEOTIDE ADENYLYLTRANSFERASE-RELATED"/>
    <property type="match status" value="1"/>
</dbReference>
<organism evidence="13 14">
    <name type="scientific">Dokdonella ginsengisoli</name>
    <dbReference type="NCBI Taxonomy" id="363846"/>
    <lineage>
        <taxon>Bacteria</taxon>
        <taxon>Pseudomonadati</taxon>
        <taxon>Pseudomonadota</taxon>
        <taxon>Gammaproteobacteria</taxon>
        <taxon>Lysobacterales</taxon>
        <taxon>Rhodanobacteraceae</taxon>
        <taxon>Dokdonella</taxon>
    </lineage>
</organism>
<evidence type="ECO:0000259" key="12">
    <source>
        <dbReference type="Pfam" id="PF01467"/>
    </source>
</evidence>
<dbReference type="EC" id="2.7.7.18" evidence="11"/>
<keyword evidence="6 11" id="KW-0548">Nucleotidyltransferase</keyword>
<dbReference type="CDD" id="cd02165">
    <property type="entry name" value="NMNAT"/>
    <property type="match status" value="1"/>
</dbReference>
<dbReference type="NCBIfam" id="NF000839">
    <property type="entry name" value="PRK00071.1-1"/>
    <property type="match status" value="1"/>
</dbReference>
<evidence type="ECO:0000256" key="8">
    <source>
        <dbReference type="ARBA" id="ARBA00022840"/>
    </source>
</evidence>
<keyword evidence="14" id="KW-1185">Reference proteome</keyword>
<protein>
    <recommendedName>
        <fullName evidence="11">Probable nicotinate-nucleotide adenylyltransferase</fullName>
        <ecNumber evidence="11">2.7.7.18</ecNumber>
    </recommendedName>
    <alternativeName>
        <fullName evidence="11">Deamido-NAD(+) diphosphorylase</fullName>
    </alternativeName>
    <alternativeName>
        <fullName evidence="11">Deamido-NAD(+) pyrophosphorylase</fullName>
    </alternativeName>
    <alternativeName>
        <fullName evidence="11">Nicotinate mononucleotide adenylyltransferase</fullName>
        <shortName evidence="11">NaMN adenylyltransferase</shortName>
    </alternativeName>
</protein>